<accession>A0A1G2R2C2</accession>
<protein>
    <recommendedName>
        <fullName evidence="5">Glycosyl transferase family 1</fullName>
    </recommendedName>
</protein>
<evidence type="ECO:0008006" key="5">
    <source>
        <dbReference type="Google" id="ProtNLM"/>
    </source>
</evidence>
<sequence length="392" mass="44455">MKFVKSVKICYVAAADITLRFILLEQMKFLRQIGFEVWAVSSPGKWTADLQKAGIHFAPIKITRKLYTPFIDVYSLWKLFWFFRKNDFAIVHTHTPKASFLGQIAAALARVPIRMYTVHGLFFTKDSSWRRKLAFGAMEKIISLLVHKAFFVNREDMETVQKTGIYPAAKIGYIGADIDLDQFNPDRYDGHFLESLRNGLRIPLSSPVVGIVARLVWEKGFRDLFSAMQLIIREMPHAVLLVVGPAEPEKGDGFSKDVVKEYGIEDNVVFAGERIDVEAMYALMDVFVLPSYREGLGLSVLEASAMERPVVATDIRGCRESVEDGKTGFLVPVRNPERLAKAIVNLLCDKAKQAQMGKAGREKVRREFSKEITFGRLEKTYTQFLSLRGKNI</sequence>
<dbReference type="InterPro" id="IPR028098">
    <property type="entry name" value="Glyco_trans_4-like_N"/>
</dbReference>
<dbReference type="PANTHER" id="PTHR45947:SF3">
    <property type="entry name" value="SULFOQUINOVOSYL TRANSFERASE SQD2"/>
    <property type="match status" value="1"/>
</dbReference>
<dbReference type="CDD" id="cd03808">
    <property type="entry name" value="GT4_CapM-like"/>
    <property type="match status" value="1"/>
</dbReference>
<organism evidence="3 4">
    <name type="scientific">Candidatus Wildermuthbacteria bacterium RIFCSPHIGHO2_02_FULL_45_25</name>
    <dbReference type="NCBI Taxonomy" id="1802450"/>
    <lineage>
        <taxon>Bacteria</taxon>
        <taxon>Candidatus Wildermuthiibacteriota</taxon>
    </lineage>
</organism>
<dbReference type="SUPFAM" id="SSF53756">
    <property type="entry name" value="UDP-Glycosyltransferase/glycogen phosphorylase"/>
    <property type="match status" value="1"/>
</dbReference>
<dbReference type="Pfam" id="PF00534">
    <property type="entry name" value="Glycos_transf_1"/>
    <property type="match status" value="1"/>
</dbReference>
<dbReference type="InterPro" id="IPR050194">
    <property type="entry name" value="Glycosyltransferase_grp1"/>
</dbReference>
<evidence type="ECO:0000259" key="2">
    <source>
        <dbReference type="Pfam" id="PF13477"/>
    </source>
</evidence>
<evidence type="ECO:0000313" key="3">
    <source>
        <dbReference type="EMBL" id="OHA66539.1"/>
    </source>
</evidence>
<dbReference type="Pfam" id="PF13477">
    <property type="entry name" value="Glyco_trans_4_2"/>
    <property type="match status" value="1"/>
</dbReference>
<evidence type="ECO:0000259" key="1">
    <source>
        <dbReference type="Pfam" id="PF00534"/>
    </source>
</evidence>
<dbReference type="EMBL" id="MHTV01000031">
    <property type="protein sequence ID" value="OHA66539.1"/>
    <property type="molecule type" value="Genomic_DNA"/>
</dbReference>
<feature type="domain" description="Glycosyltransferase subfamily 4-like N-terminal" evidence="2">
    <location>
        <begin position="8"/>
        <end position="143"/>
    </location>
</feature>
<reference evidence="3 4" key="1">
    <citation type="journal article" date="2016" name="Nat. Commun.">
        <title>Thousands of microbial genomes shed light on interconnected biogeochemical processes in an aquifer system.</title>
        <authorList>
            <person name="Anantharaman K."/>
            <person name="Brown C.T."/>
            <person name="Hug L.A."/>
            <person name="Sharon I."/>
            <person name="Castelle C.J."/>
            <person name="Probst A.J."/>
            <person name="Thomas B.C."/>
            <person name="Singh A."/>
            <person name="Wilkins M.J."/>
            <person name="Karaoz U."/>
            <person name="Brodie E.L."/>
            <person name="Williams K.H."/>
            <person name="Hubbard S.S."/>
            <person name="Banfield J.F."/>
        </authorList>
    </citation>
    <scope>NUCLEOTIDE SEQUENCE [LARGE SCALE GENOMIC DNA]</scope>
</reference>
<feature type="domain" description="Glycosyl transferase family 1" evidence="1">
    <location>
        <begin position="196"/>
        <end position="362"/>
    </location>
</feature>
<comment type="caution">
    <text evidence="3">The sequence shown here is derived from an EMBL/GenBank/DDBJ whole genome shotgun (WGS) entry which is preliminary data.</text>
</comment>
<dbReference type="GO" id="GO:0016757">
    <property type="term" value="F:glycosyltransferase activity"/>
    <property type="evidence" value="ECO:0007669"/>
    <property type="project" value="InterPro"/>
</dbReference>
<dbReference type="Proteomes" id="UP000178092">
    <property type="component" value="Unassembled WGS sequence"/>
</dbReference>
<proteinExistence type="predicted"/>
<dbReference type="AlphaFoldDB" id="A0A1G2R2C2"/>
<evidence type="ECO:0000313" key="4">
    <source>
        <dbReference type="Proteomes" id="UP000178092"/>
    </source>
</evidence>
<gene>
    <name evidence="3" type="ORF">A3C04_03610</name>
</gene>
<dbReference type="Gene3D" id="3.40.50.2000">
    <property type="entry name" value="Glycogen Phosphorylase B"/>
    <property type="match status" value="2"/>
</dbReference>
<name>A0A1G2R2C2_9BACT</name>
<dbReference type="InterPro" id="IPR001296">
    <property type="entry name" value="Glyco_trans_1"/>
</dbReference>
<dbReference type="PANTHER" id="PTHR45947">
    <property type="entry name" value="SULFOQUINOVOSYL TRANSFERASE SQD2"/>
    <property type="match status" value="1"/>
</dbReference>